<feature type="compositionally biased region" description="Basic and acidic residues" evidence="1">
    <location>
        <begin position="240"/>
        <end position="253"/>
    </location>
</feature>
<dbReference type="GO" id="GO:0003677">
    <property type="term" value="F:DNA binding"/>
    <property type="evidence" value="ECO:0007669"/>
    <property type="project" value="TreeGrafter"/>
</dbReference>
<feature type="compositionally biased region" description="Low complexity" evidence="1">
    <location>
        <begin position="349"/>
        <end position="366"/>
    </location>
</feature>
<dbReference type="GO" id="GO:0005524">
    <property type="term" value="F:ATP binding"/>
    <property type="evidence" value="ECO:0007669"/>
    <property type="project" value="InterPro"/>
</dbReference>
<dbReference type="GO" id="GO:0005634">
    <property type="term" value="C:nucleus"/>
    <property type="evidence" value="ECO:0007669"/>
    <property type="project" value="TreeGrafter"/>
</dbReference>
<dbReference type="Gene3D" id="3.40.50.300">
    <property type="entry name" value="P-loop containing nucleotide triphosphate hydrolases"/>
    <property type="match status" value="1"/>
</dbReference>
<keyword evidence="4" id="KW-1185">Reference proteome</keyword>
<feature type="region of interest" description="Disordered" evidence="1">
    <location>
        <begin position="69"/>
        <end position="174"/>
    </location>
</feature>
<feature type="domain" description="ATPase AAA-type core" evidence="2">
    <location>
        <begin position="852"/>
        <end position="978"/>
    </location>
</feature>
<protein>
    <recommendedName>
        <fullName evidence="2">ATPase AAA-type core domain-containing protein</fullName>
    </recommendedName>
</protein>
<feature type="compositionally biased region" description="Basic and acidic residues" evidence="1">
    <location>
        <begin position="151"/>
        <end position="161"/>
    </location>
</feature>
<reference evidence="4" key="1">
    <citation type="submission" date="2014-01" db="EMBL/GenBank/DDBJ databases">
        <title>The Genome Sequence of Anopheles farauti FAR1 (V2).</title>
        <authorList>
            <consortium name="The Broad Institute Genomics Platform"/>
            <person name="Neafsey D.E."/>
            <person name="Besansky N."/>
            <person name="Howell P."/>
            <person name="Walton C."/>
            <person name="Young S.K."/>
            <person name="Zeng Q."/>
            <person name="Gargeya S."/>
            <person name="Fitzgerald M."/>
            <person name="Haas B."/>
            <person name="Abouelleil A."/>
            <person name="Allen A.W."/>
            <person name="Alvarado L."/>
            <person name="Arachchi H.M."/>
            <person name="Berlin A.M."/>
            <person name="Chapman S.B."/>
            <person name="Gainer-Dewar J."/>
            <person name="Goldberg J."/>
            <person name="Griggs A."/>
            <person name="Gujja S."/>
            <person name="Hansen M."/>
            <person name="Howarth C."/>
            <person name="Imamovic A."/>
            <person name="Ireland A."/>
            <person name="Larimer J."/>
            <person name="McCowan C."/>
            <person name="Murphy C."/>
            <person name="Pearson M."/>
            <person name="Poon T.W."/>
            <person name="Priest M."/>
            <person name="Roberts A."/>
            <person name="Saif S."/>
            <person name="Shea T."/>
            <person name="Sisk P."/>
            <person name="Sykes S."/>
            <person name="Wortman J."/>
            <person name="Nusbaum C."/>
            <person name="Birren B."/>
        </authorList>
    </citation>
    <scope>NUCLEOTIDE SEQUENCE [LARGE SCALE GENOMIC DNA]</scope>
    <source>
        <strain evidence="4">FAR1</strain>
    </source>
</reference>
<evidence type="ECO:0000313" key="3">
    <source>
        <dbReference type="EnsemblMetazoa" id="AFAF006503-PA"/>
    </source>
</evidence>
<dbReference type="SUPFAM" id="SSF52540">
    <property type="entry name" value="P-loop containing nucleoside triphosphate hydrolases"/>
    <property type="match status" value="1"/>
</dbReference>
<feature type="compositionally biased region" description="Polar residues" evidence="1">
    <location>
        <begin position="1218"/>
        <end position="1227"/>
    </location>
</feature>
<evidence type="ECO:0000259" key="2">
    <source>
        <dbReference type="Pfam" id="PF00004"/>
    </source>
</evidence>
<proteinExistence type="predicted"/>
<dbReference type="Pfam" id="PF00004">
    <property type="entry name" value="AAA"/>
    <property type="match status" value="1"/>
</dbReference>
<feature type="region of interest" description="Disordered" evidence="1">
    <location>
        <begin position="903"/>
        <end position="930"/>
    </location>
</feature>
<feature type="compositionally biased region" description="Polar residues" evidence="1">
    <location>
        <begin position="162"/>
        <end position="173"/>
    </location>
</feature>
<sequence>MAPTMAAEPSTNVCLNHKVRKTESVASSSSSSSESGLSSASGKALLTLSKPELDRLIAENMTSVLKTLKKRKHAKKHARLRQAAVEEAVPEDGDTMAGKEEHKASTTSEERSVARKEKKDTNSHKASKPKQKTQTQANGVAEAGKKSTMHSLKEVQPDAKNESTVATNTTTGGDANCTLPAEKLGKENKTINAFQLMMTARSKCIGSNSPGRELEARELSPSQQQEREKKAKRNLQLQEWAEKKGSAKRRLQEEAEDEYIDNQLKKRAKRLKKLIGNLSAELEETTPDTQQKQHELKVLDAPDEPINESNKPVSRKGKSVDSPATPRGTLLEEIKPSGRKARGRPTKNALPPAVETPEPEPVAQAENVSTDPFLEQLSSPRKKKDSLLGYFAKLTPETRKPNDSPTTTKRKKHPTPPSTANSTVAPGAIVTITDDDDDDNDGEKNIIGTPPSTGRPKRSCANRIKDYSAFESYSPAKEEQKPPTKKPPIVTPLKIINVQSPNAMKVVKSPSMRMFASSGAVDGASIKNGKAPSANEYPTTPKSVKLAPLFVRSGKPPPPDPEKARARHLFLMSGMPEKMRQEIEKRAAYEDFVLNESPVFPLVSHVRQEEALSVQQAATNFNRSCIKVRPAACGESSPVTSIKGGKSRKIRYGMFTECSMYDYEDALDRCVEPIELEAEEVERNGTELPEVQNVTDIVRDYKQRYPHFPVFRCYKQFRAIYKEHQQQQQQLMRQCGEEAIKATESDGIFQADESIEIIEPTLGFRNGEMLFTEKYKPQDTKQILINFPPANLLSQFLSLWQQPSQQAQDEGGSRRCHGDYFFSNGDDDFELSNGSSASVSSTTAGSGICNHIVLVGPPGCGKTCNVYAVANELNFNVLEINASSRRKGKIILQELLEATQSHLVRQKPKERSNSTDGFLQNGGGTRPKGVAGKKNGLTSAVFRCLERRSSFSETNGTSGAKKLSLILIEDADIVFEQDDGFLGAINQLIATSKRPIVLTTTNPSCAHMARYMTRNNVIQYVAPGIGNVAKLLSLLALVERIPIDQHDLGRLYAYNRKDMRKTLNELQFFVQSGGDMPRFSERCGQDQEFRALALETASDNDPLNQTREDEEGEQMDEKRSQTAASKGRAGRKKTPADPEWLRKQHHVTLYDLFTRNQNEQMVLHIPLDFNALWCNMELVLRMAQDVTSTPSAVVSRAKKPKALTPSGTGKRGKRGSSATVRQPSCSPKSPPDVVLCEKLSFLYENISRAEAGWGMTQRNRIRYGKDIQDEQQQQQLANELGHALVEGSWIDWFSRRRDGDEQQQKMQKGAAAGVAYGTVKAYDALRKLEQEPRQTIASYIGVSGVRSRVTACDYEPMLRQICRHERDRSSLERRGSRFYHYLRNFTPLSGVSSSLQQHQQTLPFLTPMGPKPAGNGFSVDHFDALSHCLEERSVATVAASPENPEHGPTD</sequence>
<reference evidence="3" key="2">
    <citation type="submission" date="2020-05" db="UniProtKB">
        <authorList>
            <consortium name="EnsemblMetazoa"/>
        </authorList>
    </citation>
    <scope>IDENTIFICATION</scope>
    <source>
        <strain evidence="3">FAR1</strain>
    </source>
</reference>
<dbReference type="STRING" id="69004.A0A182QAV4"/>
<organism evidence="3 4">
    <name type="scientific">Anopheles farauti</name>
    <dbReference type="NCBI Taxonomy" id="69004"/>
    <lineage>
        <taxon>Eukaryota</taxon>
        <taxon>Metazoa</taxon>
        <taxon>Ecdysozoa</taxon>
        <taxon>Arthropoda</taxon>
        <taxon>Hexapoda</taxon>
        <taxon>Insecta</taxon>
        <taxon>Pterygota</taxon>
        <taxon>Neoptera</taxon>
        <taxon>Endopterygota</taxon>
        <taxon>Diptera</taxon>
        <taxon>Nematocera</taxon>
        <taxon>Culicoidea</taxon>
        <taxon>Culicidae</taxon>
        <taxon>Anophelinae</taxon>
        <taxon>Anopheles</taxon>
    </lineage>
</organism>
<feature type="compositionally biased region" description="Basic and acidic residues" evidence="1">
    <location>
        <begin position="97"/>
        <end position="123"/>
    </location>
</feature>
<dbReference type="InterPro" id="IPR003959">
    <property type="entry name" value="ATPase_AAA_core"/>
</dbReference>
<dbReference type="PANTHER" id="PTHR23389:SF21">
    <property type="entry name" value="ATPASE FAMILY AAA DOMAIN-CONTAINING PROTEIN 5"/>
    <property type="match status" value="1"/>
</dbReference>
<feature type="compositionally biased region" description="Basic residues" evidence="1">
    <location>
        <begin position="69"/>
        <end position="80"/>
    </location>
</feature>
<dbReference type="GO" id="GO:0061860">
    <property type="term" value="F:DNA clamp unloader activity"/>
    <property type="evidence" value="ECO:0007669"/>
    <property type="project" value="TreeGrafter"/>
</dbReference>
<dbReference type="CDD" id="cd00009">
    <property type="entry name" value="AAA"/>
    <property type="match status" value="1"/>
</dbReference>
<feature type="region of interest" description="Disordered" evidence="1">
    <location>
        <begin position="1094"/>
        <end position="1140"/>
    </location>
</feature>
<feature type="region of interest" description="Disordered" evidence="1">
    <location>
        <begin position="281"/>
        <end position="463"/>
    </location>
</feature>
<feature type="region of interest" description="Disordered" evidence="1">
    <location>
        <begin position="205"/>
        <end position="262"/>
    </location>
</feature>
<feature type="compositionally biased region" description="Low complexity" evidence="1">
    <location>
        <begin position="24"/>
        <end position="44"/>
    </location>
</feature>
<accession>A0A182QAV4</accession>
<name>A0A182QAV4_9DIPT</name>
<feature type="compositionally biased region" description="Basic and acidic residues" evidence="1">
    <location>
        <begin position="291"/>
        <end position="300"/>
    </location>
</feature>
<dbReference type="GO" id="GO:0016887">
    <property type="term" value="F:ATP hydrolysis activity"/>
    <property type="evidence" value="ECO:0007669"/>
    <property type="project" value="InterPro"/>
</dbReference>
<dbReference type="PANTHER" id="PTHR23389">
    <property type="entry name" value="CHROMOSOME TRANSMISSION FIDELITY FACTOR 18"/>
    <property type="match status" value="1"/>
</dbReference>
<feature type="region of interest" description="Disordered" evidence="1">
    <location>
        <begin position="1189"/>
        <end position="1230"/>
    </location>
</feature>
<evidence type="ECO:0000313" key="4">
    <source>
        <dbReference type="Proteomes" id="UP000075886"/>
    </source>
</evidence>
<dbReference type="EMBL" id="AXCN02000398">
    <property type="status" value="NOT_ANNOTATED_CDS"/>
    <property type="molecule type" value="Genomic_DNA"/>
</dbReference>
<dbReference type="Proteomes" id="UP000075886">
    <property type="component" value="Unassembled WGS sequence"/>
</dbReference>
<dbReference type="InterPro" id="IPR027417">
    <property type="entry name" value="P-loop_NTPase"/>
</dbReference>
<evidence type="ECO:0000256" key="1">
    <source>
        <dbReference type="SAM" id="MobiDB-lite"/>
    </source>
</evidence>
<feature type="region of interest" description="Disordered" evidence="1">
    <location>
        <begin position="1"/>
        <end position="44"/>
    </location>
</feature>
<dbReference type="VEuPathDB" id="VectorBase:AFAF006503"/>
<dbReference type="EnsemblMetazoa" id="AFAF006503-RA">
    <property type="protein sequence ID" value="AFAF006503-PA"/>
    <property type="gene ID" value="AFAF006503"/>
</dbReference>